<dbReference type="GO" id="GO:0000221">
    <property type="term" value="C:vacuolar proton-transporting V-type ATPase, V1 domain"/>
    <property type="evidence" value="ECO:0007669"/>
    <property type="project" value="InterPro"/>
</dbReference>
<protein>
    <submittedName>
        <fullName evidence="6">Vacuolar ATP synthase subunit H</fullName>
    </submittedName>
</protein>
<keyword evidence="4" id="KW-0406">Ion transport</keyword>
<dbReference type="GO" id="GO:0046961">
    <property type="term" value="F:proton-transporting ATPase activity, rotational mechanism"/>
    <property type="evidence" value="ECO:0007669"/>
    <property type="project" value="InterPro"/>
</dbReference>
<organism evidence="6">
    <name type="scientific">Trepomonas sp. PC1</name>
    <dbReference type="NCBI Taxonomy" id="1076344"/>
    <lineage>
        <taxon>Eukaryota</taxon>
        <taxon>Metamonada</taxon>
        <taxon>Diplomonadida</taxon>
        <taxon>Hexamitidae</taxon>
        <taxon>Hexamitinae</taxon>
        <taxon>Trepomonas</taxon>
    </lineage>
</organism>
<dbReference type="Pfam" id="PF11698">
    <property type="entry name" value="V-ATPase_H_C"/>
    <property type="match status" value="1"/>
</dbReference>
<name>A0A146KBU6_9EUKA</name>
<dbReference type="InterPro" id="IPR011989">
    <property type="entry name" value="ARM-like"/>
</dbReference>
<evidence type="ECO:0000256" key="4">
    <source>
        <dbReference type="ARBA" id="ARBA00023065"/>
    </source>
</evidence>
<gene>
    <name evidence="6" type="ORF">TPC1_13885</name>
</gene>
<accession>A0A146KBU6</accession>
<dbReference type="Gene3D" id="1.25.40.150">
    <property type="entry name" value="V-type ATPase, subunit H, C-terminal domain"/>
    <property type="match status" value="1"/>
</dbReference>
<evidence type="ECO:0000256" key="2">
    <source>
        <dbReference type="ARBA" id="ARBA00022448"/>
    </source>
</evidence>
<feature type="domain" description="ATPase V1 complex subunit H C-terminal" evidence="5">
    <location>
        <begin position="344"/>
        <end position="461"/>
    </location>
</feature>
<keyword evidence="2" id="KW-0813">Transport</keyword>
<dbReference type="EMBL" id="GDID01002878">
    <property type="protein sequence ID" value="JAP93728.1"/>
    <property type="molecule type" value="Transcribed_RNA"/>
</dbReference>
<reference evidence="6" key="1">
    <citation type="submission" date="2015-07" db="EMBL/GenBank/DDBJ databases">
        <title>Adaptation to a free-living lifestyle via gene acquisitions in the diplomonad Trepomonas sp. PC1.</title>
        <authorList>
            <person name="Xu F."/>
            <person name="Jerlstrom-Hultqvist J."/>
            <person name="Kolisko M."/>
            <person name="Simpson A.G.B."/>
            <person name="Roger A.J."/>
            <person name="Svard S.G."/>
            <person name="Andersson J.O."/>
        </authorList>
    </citation>
    <scope>NUCLEOTIDE SEQUENCE</scope>
    <source>
        <strain evidence="6">PC1</strain>
    </source>
</reference>
<dbReference type="Pfam" id="PF03224">
    <property type="entry name" value="V-ATPase_H_N"/>
    <property type="match status" value="1"/>
</dbReference>
<dbReference type="AlphaFoldDB" id="A0A146KBU6"/>
<evidence type="ECO:0000256" key="1">
    <source>
        <dbReference type="ARBA" id="ARBA00008613"/>
    </source>
</evidence>
<dbReference type="InterPro" id="IPR011987">
    <property type="entry name" value="ATPase_V1-cplx_hsu_C"/>
</dbReference>
<comment type="similarity">
    <text evidence="1">Belongs to the V-ATPase H subunit family.</text>
</comment>
<dbReference type="InterPro" id="IPR038497">
    <property type="entry name" value="ATPase_V1-cplx_hsu_C_sf"/>
</dbReference>
<sequence length="464" mass="54376">MKHQSGHSNHYQMNILKYQYESKQIDLQSCGFKEDVIHQLQLLMTPYALQKQTTEQKHLFVENLITQITFIQKDKQVPFARFLSVTLTELCQVDFRIELLLVTNPRFSELFDFLNKHMNQQDQIQRLIFFFFVSIVSRNLKPDQMKYNQIQQIFVDLFQSLNEQIDSEAMETQYFSIQILNKFLCNEFFMVRLFSSSLTFEVFEAFMDEKNKEFDVKPLAKIIKLFQHASEQFHPPIVYQITLMMWILSFNSQINAHLNQQSITPILIRALSQKNIQQNAKLVNAICQLLNNLQKNEKCLQYIVASGSQRLLQQLTTISWPADSLIEQLLNTILNNIQTQIQQTSTIQKYKIELQNSILEFTPLHSNVAFWKANSAQLTNDQGVLLRKLCEIGREALENDDKMTLKVVLNDFGMFVTHYSQGREWVERIPQMLKVAMDALRVEDEELQAQAIQTVSKLLLNKVI</sequence>
<dbReference type="Gene3D" id="1.25.10.10">
    <property type="entry name" value="Leucine-rich Repeat Variant"/>
    <property type="match status" value="1"/>
</dbReference>
<dbReference type="InterPro" id="IPR016024">
    <property type="entry name" value="ARM-type_fold"/>
</dbReference>
<keyword evidence="3" id="KW-0375">Hydrogen ion transport</keyword>
<dbReference type="InterPro" id="IPR004908">
    <property type="entry name" value="ATPase_V1-cplx_hsu"/>
</dbReference>
<dbReference type="PANTHER" id="PTHR10698:SF0">
    <property type="entry name" value="V-TYPE PROTON ATPASE SUBUNIT H"/>
    <property type="match status" value="1"/>
</dbReference>
<evidence type="ECO:0000259" key="5">
    <source>
        <dbReference type="Pfam" id="PF11698"/>
    </source>
</evidence>
<evidence type="ECO:0000256" key="3">
    <source>
        <dbReference type="ARBA" id="ARBA00022781"/>
    </source>
</evidence>
<proteinExistence type="inferred from homology"/>
<dbReference type="PANTHER" id="PTHR10698">
    <property type="entry name" value="V-TYPE PROTON ATPASE SUBUNIT H"/>
    <property type="match status" value="1"/>
</dbReference>
<dbReference type="SUPFAM" id="SSF48371">
    <property type="entry name" value="ARM repeat"/>
    <property type="match status" value="1"/>
</dbReference>
<evidence type="ECO:0000313" key="6">
    <source>
        <dbReference type="EMBL" id="JAP93728.1"/>
    </source>
</evidence>